<name>A0A8T1G0Z5_9STRA</name>
<accession>A0A8T1G0Z5</accession>
<evidence type="ECO:0000313" key="1">
    <source>
        <dbReference type="EMBL" id="KAG2986146.1"/>
    </source>
</evidence>
<organism evidence="1 2">
    <name type="scientific">Phytophthora cactorum</name>
    <dbReference type="NCBI Taxonomy" id="29920"/>
    <lineage>
        <taxon>Eukaryota</taxon>
        <taxon>Sar</taxon>
        <taxon>Stramenopiles</taxon>
        <taxon>Oomycota</taxon>
        <taxon>Peronosporomycetes</taxon>
        <taxon>Peronosporales</taxon>
        <taxon>Peronosporaceae</taxon>
        <taxon>Phytophthora</taxon>
    </lineage>
</organism>
<dbReference type="AlphaFoldDB" id="A0A8T1G0Z5"/>
<gene>
    <name evidence="1" type="ORF">PC118_g7960</name>
</gene>
<proteinExistence type="predicted"/>
<sequence>MTVDFLHMGVSVWEIIVMVREVMAMGLLIDSRSSQNHQPTPEKSLENSLVMLDRASEIAKRHFAPWRRNSDESIELHTWISPVSRANQIRPVKNSNTIKVVQASTTPIIQTTGATTALRVNSSPKRSPVVQMPDQSVDALEQIYLK</sequence>
<reference evidence="1" key="1">
    <citation type="submission" date="2018-10" db="EMBL/GenBank/DDBJ databases">
        <title>Effector identification in a new, highly contiguous assembly of the strawberry crown rot pathogen Phytophthora cactorum.</title>
        <authorList>
            <person name="Armitage A.D."/>
            <person name="Nellist C.F."/>
            <person name="Bates H."/>
            <person name="Vickerstaff R.J."/>
            <person name="Harrison R.J."/>
        </authorList>
    </citation>
    <scope>NUCLEOTIDE SEQUENCE</scope>
    <source>
        <strain evidence="1">P415</strain>
    </source>
</reference>
<dbReference type="Proteomes" id="UP000697107">
    <property type="component" value="Unassembled WGS sequence"/>
</dbReference>
<evidence type="ECO:0000313" key="2">
    <source>
        <dbReference type="Proteomes" id="UP000697107"/>
    </source>
</evidence>
<comment type="caution">
    <text evidence="1">The sequence shown here is derived from an EMBL/GenBank/DDBJ whole genome shotgun (WGS) entry which is preliminary data.</text>
</comment>
<dbReference type="EMBL" id="RCML01000197">
    <property type="protein sequence ID" value="KAG2986146.1"/>
    <property type="molecule type" value="Genomic_DNA"/>
</dbReference>
<protein>
    <submittedName>
        <fullName evidence="1">Uncharacterized protein</fullName>
    </submittedName>
</protein>
<dbReference type="VEuPathDB" id="FungiDB:PC110_g117"/>